<dbReference type="Proteomes" id="UP000319375">
    <property type="component" value="Unassembled WGS sequence"/>
</dbReference>
<dbReference type="AlphaFoldDB" id="A0A5C5RWL9"/>
<gene>
    <name evidence="3" type="ORF">FK530_18080</name>
</gene>
<keyword evidence="4" id="KW-1185">Reference proteome</keyword>
<evidence type="ECO:0000313" key="4">
    <source>
        <dbReference type="Proteomes" id="UP000319375"/>
    </source>
</evidence>
<proteinExistence type="predicted"/>
<reference evidence="3 4" key="1">
    <citation type="submission" date="2019-06" db="EMBL/GenBank/DDBJ databases">
        <title>Tsukamurella conjunctivitidis sp. nov., Tsukamurella assacharolytica sp. nov. and Tsukamurella sputae sp. nov. isolated from patients with conjunctivitis, bacteraemia (lymphoma) and respiratory infection (sputum) in Hong Kong.</title>
        <authorList>
            <person name="Teng J.L.L."/>
            <person name="Lee H.H."/>
            <person name="Fong J.Y.H."/>
            <person name="Fok K.M.N."/>
            <person name="Lau S.K.P."/>
            <person name="Woo P.C.Y."/>
        </authorList>
    </citation>
    <scope>NUCLEOTIDE SEQUENCE [LARGE SCALE GENOMIC DNA]</scope>
    <source>
        <strain evidence="3 4">HKU72</strain>
    </source>
</reference>
<name>A0A5C5RWL9_9ACTN</name>
<evidence type="ECO:0000256" key="1">
    <source>
        <dbReference type="SAM" id="MobiDB-lite"/>
    </source>
</evidence>
<dbReference type="RefSeq" id="WP_146488381.1">
    <property type="nucleotide sequence ID" value="NZ_VIGX01000013.1"/>
</dbReference>
<dbReference type="OrthoDB" id="5513277at2"/>
<dbReference type="GO" id="GO:0016020">
    <property type="term" value="C:membrane"/>
    <property type="evidence" value="ECO:0007669"/>
    <property type="project" value="TreeGrafter"/>
</dbReference>
<accession>A0A5C5RWL9</accession>
<dbReference type="PRINTS" id="PR00111">
    <property type="entry name" value="ABHYDROLASE"/>
</dbReference>
<feature type="domain" description="AB hydrolase-1" evidence="2">
    <location>
        <begin position="49"/>
        <end position="148"/>
    </location>
</feature>
<sequence>MTDDRFRSAEGAREVREEYARLLSAYLPDVERTVVDGTHVLSAGPADAPPVVLLHGSGGTSLNWATEIPRLARTHRVHALDLPGEPGGTVVPRLPLEPGAHAAWLAGATDALGAPHAAVIGESLGGWVALDYATEHPTRIRSLGLLVPGGLGPRRTAPLLVAGLLSLLGRPGRRAAMRYFTGWSPSNEPGLERDLAVFSDLTFRAFRPRTDGLPRLRRRGPRPDHRAGDRRVRRARQDARRSAGRSARAHRLRRRGRHPARRSGSPCTGPRRAGDRRRRVAGPRPVEFASTTSAVVRN</sequence>
<dbReference type="EMBL" id="VIGX01000013">
    <property type="protein sequence ID" value="TWS27437.1"/>
    <property type="molecule type" value="Genomic_DNA"/>
</dbReference>
<organism evidence="3 4">
    <name type="scientific">Tsukamurella conjunctivitidis</name>
    <dbReference type="NCBI Taxonomy" id="2592068"/>
    <lineage>
        <taxon>Bacteria</taxon>
        <taxon>Bacillati</taxon>
        <taxon>Actinomycetota</taxon>
        <taxon>Actinomycetes</taxon>
        <taxon>Mycobacteriales</taxon>
        <taxon>Tsukamurellaceae</taxon>
        <taxon>Tsukamurella</taxon>
    </lineage>
</organism>
<dbReference type="PANTHER" id="PTHR43798:SF33">
    <property type="entry name" value="HYDROLASE, PUTATIVE (AFU_ORTHOLOGUE AFUA_2G14860)-RELATED"/>
    <property type="match status" value="1"/>
</dbReference>
<feature type="region of interest" description="Disordered" evidence="1">
    <location>
        <begin position="211"/>
        <end position="298"/>
    </location>
</feature>
<dbReference type="InterPro" id="IPR000073">
    <property type="entry name" value="AB_hydrolase_1"/>
</dbReference>
<comment type="caution">
    <text evidence="3">The sequence shown here is derived from an EMBL/GenBank/DDBJ whole genome shotgun (WGS) entry which is preliminary data.</text>
</comment>
<evidence type="ECO:0000313" key="3">
    <source>
        <dbReference type="EMBL" id="TWS27437.1"/>
    </source>
</evidence>
<feature type="compositionally biased region" description="Basic residues" evidence="1">
    <location>
        <begin position="247"/>
        <end position="261"/>
    </location>
</feature>
<evidence type="ECO:0000259" key="2">
    <source>
        <dbReference type="Pfam" id="PF00561"/>
    </source>
</evidence>
<feature type="compositionally biased region" description="Polar residues" evidence="1">
    <location>
        <begin position="289"/>
        <end position="298"/>
    </location>
</feature>
<dbReference type="Gene3D" id="3.40.50.1820">
    <property type="entry name" value="alpha/beta hydrolase"/>
    <property type="match status" value="1"/>
</dbReference>
<dbReference type="Pfam" id="PF00561">
    <property type="entry name" value="Abhydrolase_1"/>
    <property type="match status" value="1"/>
</dbReference>
<dbReference type="InterPro" id="IPR050266">
    <property type="entry name" value="AB_hydrolase_sf"/>
</dbReference>
<dbReference type="SUPFAM" id="SSF53474">
    <property type="entry name" value="alpha/beta-Hydrolases"/>
    <property type="match status" value="1"/>
</dbReference>
<dbReference type="GO" id="GO:0016787">
    <property type="term" value="F:hydrolase activity"/>
    <property type="evidence" value="ECO:0007669"/>
    <property type="project" value="UniProtKB-KW"/>
</dbReference>
<feature type="compositionally biased region" description="Low complexity" evidence="1">
    <location>
        <begin position="262"/>
        <end position="271"/>
    </location>
</feature>
<protein>
    <submittedName>
        <fullName evidence="3">Alpha/beta fold hydrolase</fullName>
    </submittedName>
</protein>
<feature type="compositionally biased region" description="Basic and acidic residues" evidence="1">
    <location>
        <begin position="221"/>
        <end position="241"/>
    </location>
</feature>
<dbReference type="PANTHER" id="PTHR43798">
    <property type="entry name" value="MONOACYLGLYCEROL LIPASE"/>
    <property type="match status" value="1"/>
</dbReference>
<keyword evidence="3" id="KW-0378">Hydrolase</keyword>
<dbReference type="InterPro" id="IPR029058">
    <property type="entry name" value="AB_hydrolase_fold"/>
</dbReference>